<keyword evidence="2" id="KW-1185">Reference proteome</keyword>
<dbReference type="AlphaFoldDB" id="A0ABD2CRD2"/>
<dbReference type="EMBL" id="JAYRBN010000037">
    <property type="protein sequence ID" value="KAL2747269.1"/>
    <property type="molecule type" value="Genomic_DNA"/>
</dbReference>
<proteinExistence type="predicted"/>
<sequence length="152" mass="16532">MSVREKEVVLEAGWCLNQPRNAGWGALDPCGWRTEWGGGRSTRPSASKPSQLNLKGSIPSWRSQRGLLGLAICPSLPRLLKRLGGPFWGCMLGGPVTASLYRSSARVWNCDESDDGGFQYSRKTNSVLIEREPADASVAAVVDHRISFSIDG</sequence>
<evidence type="ECO:0000313" key="1">
    <source>
        <dbReference type="EMBL" id="KAL2747269.1"/>
    </source>
</evidence>
<comment type="caution">
    <text evidence="1">The sequence shown here is derived from an EMBL/GenBank/DDBJ whole genome shotgun (WGS) entry which is preliminary data.</text>
</comment>
<organism evidence="1 2">
    <name type="scientific">Vespula maculifrons</name>
    <name type="common">Eastern yellow jacket</name>
    <name type="synonym">Wasp</name>
    <dbReference type="NCBI Taxonomy" id="7453"/>
    <lineage>
        <taxon>Eukaryota</taxon>
        <taxon>Metazoa</taxon>
        <taxon>Ecdysozoa</taxon>
        <taxon>Arthropoda</taxon>
        <taxon>Hexapoda</taxon>
        <taxon>Insecta</taxon>
        <taxon>Pterygota</taxon>
        <taxon>Neoptera</taxon>
        <taxon>Endopterygota</taxon>
        <taxon>Hymenoptera</taxon>
        <taxon>Apocrita</taxon>
        <taxon>Aculeata</taxon>
        <taxon>Vespoidea</taxon>
        <taxon>Vespidae</taxon>
        <taxon>Vespinae</taxon>
        <taxon>Vespula</taxon>
    </lineage>
</organism>
<protein>
    <submittedName>
        <fullName evidence="1">Uncharacterized protein</fullName>
    </submittedName>
</protein>
<gene>
    <name evidence="1" type="ORF">V1477_005639</name>
</gene>
<accession>A0ABD2CRD2</accession>
<evidence type="ECO:0000313" key="2">
    <source>
        <dbReference type="Proteomes" id="UP001607303"/>
    </source>
</evidence>
<reference evidence="1 2" key="1">
    <citation type="journal article" date="2024" name="Ann. Entomol. Soc. Am.">
        <title>Genomic analyses of the southern and eastern yellowjacket wasps (Hymenoptera: Vespidae) reveal evolutionary signatures of social life.</title>
        <authorList>
            <person name="Catto M.A."/>
            <person name="Caine P.B."/>
            <person name="Orr S.E."/>
            <person name="Hunt B.G."/>
            <person name="Goodisman M.A.D."/>
        </authorList>
    </citation>
    <scope>NUCLEOTIDE SEQUENCE [LARGE SCALE GENOMIC DNA]</scope>
    <source>
        <strain evidence="1">232</strain>
        <tissue evidence="1">Head and thorax</tissue>
    </source>
</reference>
<dbReference type="Proteomes" id="UP001607303">
    <property type="component" value="Unassembled WGS sequence"/>
</dbReference>
<name>A0ABD2CRD2_VESMC</name>